<gene>
    <name evidence="1" type="ORF">HMPREF9442_00331</name>
</gene>
<protein>
    <submittedName>
        <fullName evidence="1">Conserved domain protein</fullName>
    </submittedName>
</protein>
<proteinExistence type="predicted"/>
<accession>F3QQ93</accession>
<dbReference type="eggNOG" id="COG2197">
    <property type="taxonomic scope" value="Bacteria"/>
</dbReference>
<comment type="caution">
    <text evidence="1">The sequence shown here is derived from an EMBL/GenBank/DDBJ whole genome shotgun (WGS) entry which is preliminary data.</text>
</comment>
<evidence type="ECO:0000313" key="1">
    <source>
        <dbReference type="EMBL" id="EGG57384.1"/>
    </source>
</evidence>
<dbReference type="Proteomes" id="UP000005546">
    <property type="component" value="Unassembled WGS sequence"/>
</dbReference>
<name>F3QQ93_9BACT</name>
<dbReference type="Gene3D" id="3.30.450.20">
    <property type="entry name" value="PAS domain"/>
    <property type="match status" value="1"/>
</dbReference>
<sequence>MTQKIMDKHLFEFFKTISEPHRPYERDNLQTSLIERTADAFARNTHLCMYISNAQTQKFFYASGKFERLSGLTAEKVKEMGFRFYLDFVPEEEHRILYTAFKEGLHFFCNQLSSERTEYNISCDIHLLNGRKKLLVHQTATPILIGRDGMPLFSLCIMKHSVMHEIGNITVKRKGHRAFYKYDMDKANGSRMGGLY</sequence>
<dbReference type="EMBL" id="AFBR01000008">
    <property type="protein sequence ID" value="EGG57384.1"/>
    <property type="molecule type" value="Genomic_DNA"/>
</dbReference>
<keyword evidence="2" id="KW-1185">Reference proteome</keyword>
<dbReference type="AlphaFoldDB" id="F3QQ93"/>
<dbReference type="HOGENOM" id="CLU_096460_0_0_10"/>
<reference evidence="1 2" key="1">
    <citation type="submission" date="2011-02" db="EMBL/GenBank/DDBJ databases">
        <authorList>
            <person name="Weinstock G."/>
            <person name="Sodergren E."/>
            <person name="Clifton S."/>
            <person name="Fulton L."/>
            <person name="Fulton B."/>
            <person name="Courtney L."/>
            <person name="Fronick C."/>
            <person name="Harrison M."/>
            <person name="Strong C."/>
            <person name="Farmer C."/>
            <person name="Delahaunty K."/>
            <person name="Markovic C."/>
            <person name="Hall O."/>
            <person name="Minx P."/>
            <person name="Tomlinson C."/>
            <person name="Mitreva M."/>
            <person name="Hou S."/>
            <person name="Chen J."/>
            <person name="Wollam A."/>
            <person name="Pepin K.H."/>
            <person name="Johnson M."/>
            <person name="Bhonagiri V."/>
            <person name="Zhang X."/>
            <person name="Suruliraj S."/>
            <person name="Warren W."/>
            <person name="Chinwalla A."/>
            <person name="Mardis E.R."/>
            <person name="Wilson R.K."/>
        </authorList>
    </citation>
    <scope>NUCLEOTIDE SEQUENCE [LARGE SCALE GENOMIC DNA]</scope>
    <source>
        <strain evidence="1 2">YIT 11841</strain>
    </source>
</reference>
<evidence type="ECO:0000313" key="2">
    <source>
        <dbReference type="Proteomes" id="UP000005546"/>
    </source>
</evidence>
<organism evidence="1 2">
    <name type="scientific">Paraprevotella xylaniphila YIT 11841</name>
    <dbReference type="NCBI Taxonomy" id="762982"/>
    <lineage>
        <taxon>Bacteria</taxon>
        <taxon>Pseudomonadati</taxon>
        <taxon>Bacteroidota</taxon>
        <taxon>Bacteroidia</taxon>
        <taxon>Bacteroidales</taxon>
        <taxon>Prevotellaceae</taxon>
        <taxon>Paraprevotella</taxon>
    </lineage>
</organism>
<dbReference type="STRING" id="762982.HMPREF9442_00331"/>